<accession>A0A0G4G5V7</accession>
<proteinExistence type="predicted"/>
<evidence type="ECO:0000313" key="1">
    <source>
        <dbReference type="EMBL" id="CEM23903.1"/>
    </source>
</evidence>
<dbReference type="AlphaFoldDB" id="A0A0G4G5V7"/>
<reference evidence="1" key="1">
    <citation type="submission" date="2014-11" db="EMBL/GenBank/DDBJ databases">
        <authorList>
            <person name="Otto D Thomas"/>
            <person name="Naeem Raeece"/>
        </authorList>
    </citation>
    <scope>NUCLEOTIDE SEQUENCE</scope>
</reference>
<protein>
    <submittedName>
        <fullName evidence="1">Uncharacterized protein</fullName>
    </submittedName>
</protein>
<dbReference type="EMBL" id="CDMZ01000915">
    <property type="protein sequence ID" value="CEM23903.1"/>
    <property type="molecule type" value="Genomic_DNA"/>
</dbReference>
<name>A0A0G4G5V7_9ALVE</name>
<gene>
    <name evidence="1" type="ORF">Cvel_4218</name>
</gene>
<dbReference type="VEuPathDB" id="CryptoDB:Cvel_4218"/>
<organism evidence="1">
    <name type="scientific">Chromera velia CCMP2878</name>
    <dbReference type="NCBI Taxonomy" id="1169474"/>
    <lineage>
        <taxon>Eukaryota</taxon>
        <taxon>Sar</taxon>
        <taxon>Alveolata</taxon>
        <taxon>Colpodellida</taxon>
        <taxon>Chromeraceae</taxon>
        <taxon>Chromera</taxon>
    </lineage>
</organism>
<sequence>MLRPEYAYSNFFQPDVPRICPIDGKELPNEEAYEDYMVETHNVWGIKCLRSGKKFNSPGAYVKHMKETYDVNVPVPEADPIGKYIDEIIEKKLTKCKYTGKEFSTPYELLDYTVNNVSEAWEDDSEEHLPDVLDRTRLPTYGMSEEEMEEMDGLYQTFNGYFGRSG</sequence>